<evidence type="ECO:0000313" key="3">
    <source>
        <dbReference type="Proteomes" id="UP000478052"/>
    </source>
</evidence>
<feature type="region of interest" description="Disordered" evidence="1">
    <location>
        <begin position="128"/>
        <end position="155"/>
    </location>
</feature>
<sequence length="314" mass="35349">YKHMLICTFVHLLDGKMHITNTSILYPGKHGSPRGEKNPIVCLRGDCGDGGEQKVGERRIPKKKINIIYHLTASVQLSVVVNLLAFRSFEMGSGLCRNTGKRTRAVQEFDGLYRKIVFNYAKQWTQYSDKRKKNEKTNTKKNKRRGKKPIISGPFPADLDRLHGDKWQYVIVTRLDTEPPPKRPPRTKRRHRHDNMASTGVCSSIVRWGSERRQSFGRKRQPKQQLSVDESTESMSTRREVVDGDGTGESTAAPMTAAVNKKPLPAFDVSVSKSTIWIVLWSGAVVASRTYVARRNGLLKSVARANAMADNLSS</sequence>
<evidence type="ECO:0000313" key="2">
    <source>
        <dbReference type="EMBL" id="KAF0766594.1"/>
    </source>
</evidence>
<gene>
    <name evidence="2" type="ORF">FWK35_00020450</name>
</gene>
<feature type="region of interest" description="Disordered" evidence="1">
    <location>
        <begin position="212"/>
        <end position="254"/>
    </location>
</feature>
<feature type="non-terminal residue" evidence="2">
    <location>
        <position position="1"/>
    </location>
</feature>
<comment type="caution">
    <text evidence="2">The sequence shown here is derived from an EMBL/GenBank/DDBJ whole genome shotgun (WGS) entry which is preliminary data.</text>
</comment>
<feature type="compositionally biased region" description="Polar residues" evidence="1">
    <location>
        <begin position="223"/>
        <end position="235"/>
    </location>
</feature>
<feature type="region of interest" description="Disordered" evidence="1">
    <location>
        <begin position="176"/>
        <end position="195"/>
    </location>
</feature>
<feature type="compositionally biased region" description="Basic residues" evidence="1">
    <location>
        <begin position="130"/>
        <end position="148"/>
    </location>
</feature>
<evidence type="ECO:0000256" key="1">
    <source>
        <dbReference type="SAM" id="MobiDB-lite"/>
    </source>
</evidence>
<proteinExistence type="predicted"/>
<dbReference type="OrthoDB" id="6622866at2759"/>
<reference evidence="2 3" key="1">
    <citation type="submission" date="2019-08" db="EMBL/GenBank/DDBJ databases">
        <title>Whole genome of Aphis craccivora.</title>
        <authorList>
            <person name="Voronova N.V."/>
            <person name="Shulinski R.S."/>
            <person name="Bandarenka Y.V."/>
            <person name="Zhorov D.G."/>
            <person name="Warner D."/>
        </authorList>
    </citation>
    <scope>NUCLEOTIDE SEQUENCE [LARGE SCALE GENOMIC DNA]</scope>
    <source>
        <strain evidence="2">180601</strain>
        <tissue evidence="2">Whole Body</tissue>
    </source>
</reference>
<name>A0A6G0Z737_APHCR</name>
<feature type="compositionally biased region" description="Basic residues" evidence="1">
    <location>
        <begin position="183"/>
        <end position="193"/>
    </location>
</feature>
<dbReference type="AlphaFoldDB" id="A0A6G0Z737"/>
<organism evidence="2 3">
    <name type="scientific">Aphis craccivora</name>
    <name type="common">Cowpea aphid</name>
    <dbReference type="NCBI Taxonomy" id="307492"/>
    <lineage>
        <taxon>Eukaryota</taxon>
        <taxon>Metazoa</taxon>
        <taxon>Ecdysozoa</taxon>
        <taxon>Arthropoda</taxon>
        <taxon>Hexapoda</taxon>
        <taxon>Insecta</taxon>
        <taxon>Pterygota</taxon>
        <taxon>Neoptera</taxon>
        <taxon>Paraneoptera</taxon>
        <taxon>Hemiptera</taxon>
        <taxon>Sternorrhyncha</taxon>
        <taxon>Aphidomorpha</taxon>
        <taxon>Aphidoidea</taxon>
        <taxon>Aphididae</taxon>
        <taxon>Aphidini</taxon>
        <taxon>Aphis</taxon>
        <taxon>Aphis</taxon>
    </lineage>
</organism>
<accession>A0A6G0Z737</accession>
<protein>
    <submittedName>
        <fullName evidence="2">Uncharacterized protein</fullName>
    </submittedName>
</protein>
<dbReference type="EMBL" id="VUJU01001154">
    <property type="protein sequence ID" value="KAF0766594.1"/>
    <property type="molecule type" value="Genomic_DNA"/>
</dbReference>
<keyword evidence="3" id="KW-1185">Reference proteome</keyword>
<dbReference type="Proteomes" id="UP000478052">
    <property type="component" value="Unassembled WGS sequence"/>
</dbReference>